<comment type="caution">
    <text evidence="2">The sequence shown here is derived from an EMBL/GenBank/DDBJ whole genome shotgun (WGS) entry which is preliminary data.</text>
</comment>
<dbReference type="Pfam" id="PF12680">
    <property type="entry name" value="SnoaL_2"/>
    <property type="match status" value="1"/>
</dbReference>
<evidence type="ECO:0000259" key="1">
    <source>
        <dbReference type="Pfam" id="PF12680"/>
    </source>
</evidence>
<dbReference type="OrthoDB" id="1163083at2"/>
<protein>
    <submittedName>
        <fullName evidence="2">Nuclear transport factor 2 family protein</fullName>
    </submittedName>
</protein>
<proteinExistence type="predicted"/>
<dbReference type="EMBL" id="RCZG01000018">
    <property type="protein sequence ID" value="TPG28308.1"/>
    <property type="molecule type" value="Genomic_DNA"/>
</dbReference>
<accession>A0A502DSF0</accession>
<gene>
    <name evidence="2" type="ORF">EAH80_27590</name>
</gene>
<evidence type="ECO:0000313" key="3">
    <source>
        <dbReference type="Proteomes" id="UP000320095"/>
    </source>
</evidence>
<dbReference type="InterPro" id="IPR037401">
    <property type="entry name" value="SnoaL-like"/>
</dbReference>
<dbReference type="AlphaFoldDB" id="A0A502DSF0"/>
<dbReference type="Gene3D" id="3.10.450.50">
    <property type="match status" value="1"/>
</dbReference>
<reference evidence="2 3" key="1">
    <citation type="journal article" date="2019" name="Environ. Microbiol.">
        <title>Species interactions and distinct microbial communities in high Arctic permafrost affected cryosols are associated with the CH4 and CO2 gas fluxes.</title>
        <authorList>
            <person name="Altshuler I."/>
            <person name="Hamel J."/>
            <person name="Turney S."/>
            <person name="Magnuson E."/>
            <person name="Levesque R."/>
            <person name="Greer C."/>
            <person name="Whyte L.G."/>
        </authorList>
    </citation>
    <scope>NUCLEOTIDE SEQUENCE [LARGE SCALE GENOMIC DNA]</scope>
    <source>
        <strain evidence="2 3">S5.20</strain>
    </source>
</reference>
<dbReference type="SUPFAM" id="SSF54427">
    <property type="entry name" value="NTF2-like"/>
    <property type="match status" value="1"/>
</dbReference>
<name>A0A502DSF0_9MYCO</name>
<evidence type="ECO:0000313" key="2">
    <source>
        <dbReference type="EMBL" id="TPG28308.1"/>
    </source>
</evidence>
<sequence length="129" mass="14516">MASSVIERWHHFIDGGHDPVVLDALLDDDAVFYSPAVFSPQEGRAKTAMYLRAAAKLFGGTDFRYVEEWVGERSAVLEFAATIDGIYVNGIDMIAWNEDDRIVSFKVMMRPFKGLQVIMPKMAELLQTV</sequence>
<dbReference type="Proteomes" id="UP000320095">
    <property type="component" value="Unassembled WGS sequence"/>
</dbReference>
<keyword evidence="3" id="KW-1185">Reference proteome</keyword>
<dbReference type="InterPro" id="IPR032710">
    <property type="entry name" value="NTF2-like_dom_sf"/>
</dbReference>
<feature type="domain" description="SnoaL-like" evidence="1">
    <location>
        <begin position="7"/>
        <end position="104"/>
    </location>
</feature>
<organism evidence="2 3">
    <name type="scientific">Mycolicibacterium hodleri</name>
    <dbReference type="NCBI Taxonomy" id="49897"/>
    <lineage>
        <taxon>Bacteria</taxon>
        <taxon>Bacillati</taxon>
        <taxon>Actinomycetota</taxon>
        <taxon>Actinomycetes</taxon>
        <taxon>Mycobacteriales</taxon>
        <taxon>Mycobacteriaceae</taxon>
        <taxon>Mycolicibacterium</taxon>
    </lineage>
</organism>
<dbReference type="RefSeq" id="WP_140698634.1">
    <property type="nucleotide sequence ID" value="NZ_RCZG01000018.1"/>
</dbReference>